<feature type="binding site" evidence="14">
    <location>
        <begin position="137"/>
        <end position="139"/>
    </location>
    <ligand>
        <name>FAD</name>
        <dbReference type="ChEBI" id="CHEBI:57692"/>
    </ligand>
</feature>
<dbReference type="RefSeq" id="WP_077350395.1">
    <property type="nucleotide sequence ID" value="NZ_CP019607.1"/>
</dbReference>
<dbReference type="InterPro" id="IPR012999">
    <property type="entry name" value="Pyr_OxRdtase_I_AS"/>
</dbReference>
<feature type="binding site" evidence="14">
    <location>
        <position position="113"/>
    </location>
    <ligand>
        <name>FAD</name>
        <dbReference type="ChEBI" id="CHEBI:57692"/>
    </ligand>
</feature>
<evidence type="ECO:0000259" key="17">
    <source>
        <dbReference type="Pfam" id="PF02852"/>
    </source>
</evidence>
<keyword evidence="20" id="KW-1185">Reference proteome</keyword>
<dbReference type="InterPro" id="IPR001100">
    <property type="entry name" value="Pyr_nuc-diS_OxRdtase"/>
</dbReference>
<dbReference type="PRINTS" id="PR00368">
    <property type="entry name" value="FADPNR"/>
</dbReference>
<evidence type="ECO:0000256" key="4">
    <source>
        <dbReference type="ARBA" id="ARBA00016961"/>
    </source>
</evidence>
<protein>
    <recommendedName>
        <fullName evidence="4 16">Dihydrolipoyl dehydrogenase</fullName>
        <ecNumber evidence="3 16">1.8.1.4</ecNumber>
    </recommendedName>
</protein>
<dbReference type="GO" id="GO:0004148">
    <property type="term" value="F:dihydrolipoyl dehydrogenase (NADH) activity"/>
    <property type="evidence" value="ECO:0007669"/>
    <property type="project" value="UniProtKB-EC"/>
</dbReference>
<evidence type="ECO:0000256" key="15">
    <source>
        <dbReference type="PIRSR" id="PIRSR000350-4"/>
    </source>
</evidence>
<organism evidence="19 20">
    <name type="scientific">Tessaracoccus flavescens</name>
    <dbReference type="NCBI Taxonomy" id="399497"/>
    <lineage>
        <taxon>Bacteria</taxon>
        <taxon>Bacillati</taxon>
        <taxon>Actinomycetota</taxon>
        <taxon>Actinomycetes</taxon>
        <taxon>Propionibacteriales</taxon>
        <taxon>Propionibacteriaceae</taxon>
        <taxon>Tessaracoccus</taxon>
    </lineage>
</organism>
<feature type="domain" description="Pyridine nucleotide-disulphide oxidoreductase dimerisation" evidence="17">
    <location>
        <begin position="339"/>
        <end position="450"/>
    </location>
</feature>
<evidence type="ECO:0000256" key="14">
    <source>
        <dbReference type="PIRSR" id="PIRSR000350-3"/>
    </source>
</evidence>
<dbReference type="GO" id="GO:0005737">
    <property type="term" value="C:cytoplasm"/>
    <property type="evidence" value="ECO:0007669"/>
    <property type="project" value="UniProtKB-SubCell"/>
</dbReference>
<dbReference type="InterPro" id="IPR006258">
    <property type="entry name" value="Lipoamide_DH"/>
</dbReference>
<comment type="subcellular location">
    <subcellularLocation>
        <location evidence="1">Cytoplasm</location>
    </subcellularLocation>
</comment>
<dbReference type="SUPFAM" id="SSF55424">
    <property type="entry name" value="FAD/NAD-linked reductases, dimerisation (C-terminal) domain"/>
    <property type="match status" value="1"/>
</dbReference>
<evidence type="ECO:0000256" key="13">
    <source>
        <dbReference type="PIRSR" id="PIRSR000350-2"/>
    </source>
</evidence>
<keyword evidence="9 14" id="KW-0520">NAD</keyword>
<evidence type="ECO:0000313" key="20">
    <source>
        <dbReference type="Proteomes" id="UP000188235"/>
    </source>
</evidence>
<dbReference type="SUPFAM" id="SSF51905">
    <property type="entry name" value="FAD/NAD(P)-binding domain"/>
    <property type="match status" value="1"/>
</dbReference>
<dbReference type="Gene3D" id="3.50.50.60">
    <property type="entry name" value="FAD/NAD(P)-binding domain"/>
    <property type="match status" value="2"/>
</dbReference>
<keyword evidence="14" id="KW-0547">Nucleotide-binding</keyword>
<evidence type="ECO:0000256" key="7">
    <source>
        <dbReference type="ARBA" id="ARBA00022827"/>
    </source>
</evidence>
<evidence type="ECO:0000256" key="5">
    <source>
        <dbReference type="ARBA" id="ARBA00022490"/>
    </source>
</evidence>
<feature type="binding site" evidence="14">
    <location>
        <position position="260"/>
    </location>
    <ligand>
        <name>NAD(+)</name>
        <dbReference type="ChEBI" id="CHEBI:57540"/>
    </ligand>
</feature>
<comment type="similarity">
    <text evidence="2 16">Belongs to the class-I pyridine nucleotide-disulfide oxidoreductase family.</text>
</comment>
<dbReference type="NCBIfam" id="TIGR01350">
    <property type="entry name" value="lipoamide_DH"/>
    <property type="match status" value="1"/>
</dbReference>
<keyword evidence="7 14" id="KW-0274">FAD</keyword>
<dbReference type="AlphaFoldDB" id="A0A1Q2CYR1"/>
<dbReference type="InterPro" id="IPR050151">
    <property type="entry name" value="Class-I_Pyr_Nuc-Dis_Oxidored"/>
</dbReference>
<dbReference type="InterPro" id="IPR023753">
    <property type="entry name" value="FAD/NAD-binding_dom"/>
</dbReference>
<dbReference type="InterPro" id="IPR016156">
    <property type="entry name" value="FAD/NAD-linked_Rdtase_dimer_sf"/>
</dbReference>
<evidence type="ECO:0000256" key="11">
    <source>
        <dbReference type="ARBA" id="ARBA00023284"/>
    </source>
</evidence>
<dbReference type="PANTHER" id="PTHR22912:SF217">
    <property type="entry name" value="DIHYDROLIPOYL DEHYDROGENASE"/>
    <property type="match status" value="1"/>
</dbReference>
<evidence type="ECO:0000256" key="2">
    <source>
        <dbReference type="ARBA" id="ARBA00007532"/>
    </source>
</evidence>
<keyword evidence="6 16" id="KW-0285">Flavoprotein</keyword>
<keyword evidence="5" id="KW-0963">Cytoplasm</keyword>
<keyword evidence="10" id="KW-1015">Disulfide bond</keyword>
<dbReference type="Gene3D" id="3.30.390.30">
    <property type="match status" value="1"/>
</dbReference>
<dbReference type="EMBL" id="CP019607">
    <property type="protein sequence ID" value="AQP51260.1"/>
    <property type="molecule type" value="Genomic_DNA"/>
</dbReference>
<evidence type="ECO:0000256" key="6">
    <source>
        <dbReference type="ARBA" id="ARBA00022630"/>
    </source>
</evidence>
<feature type="active site" description="Proton acceptor" evidence="13">
    <location>
        <position position="439"/>
    </location>
</feature>
<evidence type="ECO:0000256" key="12">
    <source>
        <dbReference type="ARBA" id="ARBA00049187"/>
    </source>
</evidence>
<reference evidence="19 20" key="1">
    <citation type="journal article" date="2008" name="Int. J. Syst. Evol. Microbiol.">
        <title>Tessaracoccus flavescens sp. nov., isolated from marine sediment.</title>
        <authorList>
            <person name="Lee D.W."/>
            <person name="Lee S.D."/>
        </authorList>
    </citation>
    <scope>NUCLEOTIDE SEQUENCE [LARGE SCALE GENOMIC DNA]</scope>
    <source>
        <strain evidence="19 20">SST-39T</strain>
    </source>
</reference>
<dbReference type="Pfam" id="PF07992">
    <property type="entry name" value="Pyr_redox_2"/>
    <property type="match status" value="1"/>
</dbReference>
<dbReference type="KEGG" id="tfa:BW733_10890"/>
<proteinExistence type="inferred from homology"/>
<evidence type="ECO:0000256" key="9">
    <source>
        <dbReference type="ARBA" id="ARBA00023027"/>
    </source>
</evidence>
<feature type="domain" description="FAD/NAD(P)-binding" evidence="18">
    <location>
        <begin position="4"/>
        <end position="315"/>
    </location>
</feature>
<dbReference type="PROSITE" id="PS00076">
    <property type="entry name" value="PYRIDINE_REDOX_1"/>
    <property type="match status" value="1"/>
</dbReference>
<evidence type="ECO:0000256" key="1">
    <source>
        <dbReference type="ARBA" id="ARBA00004496"/>
    </source>
</evidence>
<gene>
    <name evidence="19" type="ORF">BW733_10890</name>
</gene>
<dbReference type="GO" id="GO:0006103">
    <property type="term" value="P:2-oxoglutarate metabolic process"/>
    <property type="evidence" value="ECO:0007669"/>
    <property type="project" value="TreeGrafter"/>
</dbReference>
<name>A0A1Q2CYR1_9ACTN</name>
<keyword evidence="11 16" id="KW-0676">Redox-active center</keyword>
<dbReference type="STRING" id="399497.BW733_10890"/>
<sequence length="455" mass="47176">MSHYDVIVLGGGPGGYIAAERLGHAKKNVLLIEAGSLGGTCLNVGCIPTKALLNAAKTYEHAIHGKQLGVNAVDVSVDWAQMQKWKAQTVSTLVGGVGAAEKKAGVTVINGYGTFDGPGKVTVDATSYTADHVILATGSVPVMPPIPGTANNPAVVDSTGMLSVAEIPGKLTVIGGGVIGLEFASLFAMLGSEVTVIEMLPEIAPFMDADIAAQLRKALDGVTFQLNSKVTAIDGGTVNFTAADGSEQSVDSDVVLMAVGRRPAVQGWGAESSGLEFSGKGIVVDDRMRTNLPNVWAVGDVTGRSLLAHAAYRMGEIAVANILDDQAFRRGELMRWNAIPWAVYANPESAGIGHTEASAKAAGLNAKSVTVPGYMSGRFVAENGVKAPGAAKLVYDADSLQVLGLTVLGSYASEMIWGACVVLETELSVNDLRQIVLPHPTVSELIREAAWAVNA</sequence>
<keyword evidence="8 16" id="KW-0560">Oxidoreductase</keyword>
<dbReference type="InterPro" id="IPR036188">
    <property type="entry name" value="FAD/NAD-bd_sf"/>
</dbReference>
<dbReference type="Proteomes" id="UP000188235">
    <property type="component" value="Chromosome"/>
</dbReference>
<evidence type="ECO:0000256" key="3">
    <source>
        <dbReference type="ARBA" id="ARBA00012608"/>
    </source>
</evidence>
<feature type="disulfide bond" description="Redox-active" evidence="15">
    <location>
        <begin position="41"/>
        <end position="46"/>
    </location>
</feature>
<feature type="binding site" evidence="14">
    <location>
        <position position="198"/>
    </location>
    <ligand>
        <name>NAD(+)</name>
        <dbReference type="ChEBI" id="CHEBI:57540"/>
    </ligand>
</feature>
<dbReference type="PRINTS" id="PR00411">
    <property type="entry name" value="PNDRDTASEI"/>
</dbReference>
<evidence type="ECO:0000256" key="8">
    <source>
        <dbReference type="ARBA" id="ARBA00023002"/>
    </source>
</evidence>
<comment type="cofactor">
    <cofactor evidence="14 16">
        <name>FAD</name>
        <dbReference type="ChEBI" id="CHEBI:57692"/>
    </cofactor>
    <text evidence="14 16">Binds 1 FAD per subunit.</text>
</comment>
<evidence type="ECO:0000313" key="19">
    <source>
        <dbReference type="EMBL" id="AQP51260.1"/>
    </source>
</evidence>
<comment type="catalytic activity">
    <reaction evidence="12 16">
        <text>N(6)-[(R)-dihydrolipoyl]-L-lysyl-[protein] + NAD(+) = N(6)-[(R)-lipoyl]-L-lysyl-[protein] + NADH + H(+)</text>
        <dbReference type="Rhea" id="RHEA:15045"/>
        <dbReference type="Rhea" id="RHEA-COMP:10474"/>
        <dbReference type="Rhea" id="RHEA-COMP:10475"/>
        <dbReference type="ChEBI" id="CHEBI:15378"/>
        <dbReference type="ChEBI" id="CHEBI:57540"/>
        <dbReference type="ChEBI" id="CHEBI:57945"/>
        <dbReference type="ChEBI" id="CHEBI:83099"/>
        <dbReference type="ChEBI" id="CHEBI:83100"/>
        <dbReference type="EC" id="1.8.1.4"/>
    </reaction>
</comment>
<dbReference type="PIRSF" id="PIRSF000350">
    <property type="entry name" value="Mercury_reductase_MerA"/>
    <property type="match status" value="1"/>
</dbReference>
<dbReference type="GO" id="GO:0050660">
    <property type="term" value="F:flavin adenine dinucleotide binding"/>
    <property type="evidence" value="ECO:0007669"/>
    <property type="project" value="InterPro"/>
</dbReference>
<evidence type="ECO:0000259" key="18">
    <source>
        <dbReference type="Pfam" id="PF07992"/>
    </source>
</evidence>
<feature type="binding site" evidence="14">
    <location>
        <position position="300"/>
    </location>
    <ligand>
        <name>FAD</name>
        <dbReference type="ChEBI" id="CHEBI:57692"/>
    </ligand>
</feature>
<accession>A0A1Q2CYR1</accession>
<dbReference type="EC" id="1.8.1.4" evidence="3 16"/>
<dbReference type="InterPro" id="IPR004099">
    <property type="entry name" value="Pyr_nucl-diS_OxRdtase_dimer"/>
</dbReference>
<feature type="binding site" evidence="14">
    <location>
        <begin position="175"/>
        <end position="182"/>
    </location>
    <ligand>
        <name>NAD(+)</name>
        <dbReference type="ChEBI" id="CHEBI:57540"/>
    </ligand>
</feature>
<dbReference type="PANTHER" id="PTHR22912">
    <property type="entry name" value="DISULFIDE OXIDOREDUCTASE"/>
    <property type="match status" value="1"/>
</dbReference>
<dbReference type="Pfam" id="PF02852">
    <property type="entry name" value="Pyr_redox_dim"/>
    <property type="match status" value="1"/>
</dbReference>
<comment type="miscellaneous">
    <text evidence="16">The active site is a redox-active disulfide bond.</text>
</comment>
<feature type="binding site" evidence="14">
    <location>
        <position position="50"/>
    </location>
    <ligand>
        <name>FAD</name>
        <dbReference type="ChEBI" id="CHEBI:57692"/>
    </ligand>
</feature>
<evidence type="ECO:0000256" key="16">
    <source>
        <dbReference type="RuleBase" id="RU003692"/>
    </source>
</evidence>
<evidence type="ECO:0000256" key="10">
    <source>
        <dbReference type="ARBA" id="ARBA00023157"/>
    </source>
</evidence>